<feature type="transmembrane region" description="Helical" evidence="15">
    <location>
        <begin position="224"/>
        <end position="250"/>
    </location>
</feature>
<comment type="similarity">
    <text evidence="3 14">Belongs to the G-protein coupled receptor 1 family.</text>
</comment>
<dbReference type="FunFam" id="1.20.1070.10:FF:000003">
    <property type="entry name" value="Olfactory receptor"/>
    <property type="match status" value="2"/>
</dbReference>
<comment type="function">
    <text evidence="1">Odorant receptor.</text>
</comment>
<dbReference type="STRING" id="246437.L9JEI7"/>
<dbReference type="PROSITE" id="PS50262">
    <property type="entry name" value="G_PROTEIN_RECEP_F1_2"/>
    <property type="match status" value="3"/>
</dbReference>
<feature type="transmembrane region" description="Helical" evidence="15">
    <location>
        <begin position="52"/>
        <end position="73"/>
    </location>
</feature>
<feature type="transmembrane region" description="Helical" evidence="15">
    <location>
        <begin position="730"/>
        <end position="754"/>
    </location>
</feature>
<evidence type="ECO:0000256" key="1">
    <source>
        <dbReference type="ARBA" id="ARBA00002936"/>
    </source>
</evidence>
<keyword evidence="8 15" id="KW-1133">Transmembrane helix</keyword>
<evidence type="ECO:0000259" key="16">
    <source>
        <dbReference type="PROSITE" id="PS50262"/>
    </source>
</evidence>
<feature type="transmembrane region" description="Helical" evidence="15">
    <location>
        <begin position="298"/>
        <end position="317"/>
    </location>
</feature>
<feature type="transmembrane region" description="Helical" evidence="15">
    <location>
        <begin position="165"/>
        <end position="184"/>
    </location>
</feature>
<dbReference type="Gene3D" id="1.20.1070.10">
    <property type="entry name" value="Rhodopsin 7-helix transmembrane proteins"/>
    <property type="match status" value="3"/>
</dbReference>
<dbReference type="GO" id="GO:0005886">
    <property type="term" value="C:plasma membrane"/>
    <property type="evidence" value="ECO:0007669"/>
    <property type="project" value="UniProtKB-SubCell"/>
</dbReference>
<dbReference type="PRINTS" id="PR00237">
    <property type="entry name" value="GPCRRHODOPSN"/>
</dbReference>
<keyword evidence="4" id="KW-1003">Cell membrane</keyword>
<dbReference type="PANTHER" id="PTHR48018">
    <property type="entry name" value="OLFACTORY RECEPTOR"/>
    <property type="match status" value="1"/>
</dbReference>
<feature type="transmembrane region" description="Helical" evidence="15">
    <location>
        <begin position="412"/>
        <end position="434"/>
    </location>
</feature>
<keyword evidence="6 14" id="KW-0812">Transmembrane</keyword>
<dbReference type="GO" id="GO:0004984">
    <property type="term" value="F:olfactory receptor activity"/>
    <property type="evidence" value="ECO:0007669"/>
    <property type="project" value="InterPro"/>
</dbReference>
<evidence type="ECO:0000256" key="11">
    <source>
        <dbReference type="ARBA" id="ARBA00023170"/>
    </source>
</evidence>
<evidence type="ECO:0000256" key="6">
    <source>
        <dbReference type="ARBA" id="ARBA00022692"/>
    </source>
</evidence>
<dbReference type="InterPro" id="IPR017452">
    <property type="entry name" value="GPCR_Rhodpsn_7TM"/>
</dbReference>
<sequence>MMRSPTGCRPPSHTLLFSWGKTPAPRIPENQSAEVTFILLGFSEYPDLQVPLFLVFLTIYTVTVLGNLGMIVIIRMNPKLHTPMYFFLSHLSFVDFCYSTVVTPKLLENLVVKDRTISFTGCISQFFFACVSVVTETFMLAVMAYDRFVAVCNPLLYTVVMSQRLCSLLVGVSYTWSIICSLTYTHFLLTLTFCGTNFINNFVCEHAAIVAVSCSDPYISQKIILVSATFNEISSLMIILTSYIFIFVTVMKMPSAGGRQKAFSTCVSHLTAITIFHGTILFLYCVPNSKSSWLMVKVASVFYTVVIPMLNPLIYSLRNKDVKETVRKLPENQTDGATFILLGFSEYPDLQVTLFLVFLTIYTVTVLGNLGMIIIIRKNPKLHTPMIPENQSAEVTFIILGFSEYPNLQVPLFLVFLTIYTVTVLGNLGMIIIIRINPKLHTPMIPENQSSEVTFILLGFSEYPDLQVPLFLIFLIIYTITVVGNLGMIVIIRMNPKLHTPMYFFLSHLSFVDFCYSTAVTPKLLENLFVKDRTISFTGCIMQFSFACTFVETETFMLAVMAYDRFVAVCNPLLYTVTMSQKFCSLLVGASIPENQSSEVTFILLGFSEYPDLQVPLFLIFLIIYTITVVGNLGMIVIIRMNPKLHTPMYFFLSHLSFVDFCYSTAVTPKLLENLFVKDRTISFTGCIMQFSFACTFVETETFMLAVMAYDRFVAVCNPLLYTVTMSQKLCSLLVGASYFWSTVCSLTCTSYLLTLTFSGTNFMNNFFCEYATIIAISRSDPYLGQMIAFVLTTLNEIGTLVIILTSYVFIFVTVMKMPSRGGRYKAFSTCASHLTSITIFHGTILFLYGVPNSTNSWLLVKVASLLYTVVIPMLNPLIYSLRNKVVKETIRKLIHTKLLCYKL</sequence>
<evidence type="ECO:0000256" key="12">
    <source>
        <dbReference type="ARBA" id="ARBA00023180"/>
    </source>
</evidence>
<dbReference type="PROSITE" id="PS00237">
    <property type="entry name" value="G_PROTEIN_RECEP_F1_1"/>
    <property type="match status" value="2"/>
</dbReference>
<dbReference type="CDD" id="cd15410">
    <property type="entry name" value="7tmA_OR5D-like"/>
    <property type="match status" value="2"/>
</dbReference>
<dbReference type="Pfam" id="PF13853">
    <property type="entry name" value="7tm_4"/>
    <property type="match status" value="3"/>
</dbReference>
<dbReference type="FunFam" id="1.10.1220.70:FF:000001">
    <property type="entry name" value="Olfactory receptor"/>
    <property type="match status" value="2"/>
</dbReference>
<feature type="transmembrane region" description="Helical" evidence="15">
    <location>
        <begin position="788"/>
        <end position="815"/>
    </location>
</feature>
<dbReference type="FunFam" id="1.20.1070.10:FF:000004">
    <property type="entry name" value="Olfactory receptor"/>
    <property type="match status" value="1"/>
</dbReference>
<keyword evidence="10 15" id="KW-0472">Membrane</keyword>
<evidence type="ECO:0000256" key="5">
    <source>
        <dbReference type="ARBA" id="ARBA00022606"/>
    </source>
</evidence>
<reference evidence="18" key="1">
    <citation type="submission" date="2012-07" db="EMBL/GenBank/DDBJ databases">
        <title>Genome of the Chinese tree shrew, a rising model animal genetically related to primates.</title>
        <authorList>
            <person name="Zhang G."/>
            <person name="Fan Y."/>
            <person name="Yao Y."/>
            <person name="Huang Z."/>
        </authorList>
    </citation>
    <scope>NUCLEOTIDE SEQUENCE [LARGE SCALE GENOMIC DNA]</scope>
</reference>
<feature type="transmembrane region" description="Helical" evidence="15">
    <location>
        <begin position="123"/>
        <end position="145"/>
    </location>
</feature>
<feature type="transmembrane region" description="Helical" evidence="15">
    <location>
        <begin position="827"/>
        <end position="851"/>
    </location>
</feature>
<evidence type="ECO:0000256" key="3">
    <source>
        <dbReference type="ARBA" id="ARBA00010663"/>
    </source>
</evidence>
<proteinExistence type="inferred from homology"/>
<keyword evidence="11 14" id="KW-0675">Receptor</keyword>
<feature type="domain" description="G-protein coupled receptors family 1 profile" evidence="16">
    <location>
        <begin position="484"/>
        <end position="588"/>
    </location>
</feature>
<evidence type="ECO:0000256" key="15">
    <source>
        <dbReference type="SAM" id="Phobius"/>
    </source>
</evidence>
<feature type="transmembrane region" description="Helical" evidence="15">
    <location>
        <begin position="863"/>
        <end position="882"/>
    </location>
</feature>
<name>L9JEI7_TUPCH</name>
<gene>
    <name evidence="17" type="ORF">TREES_T100011020</name>
</gene>
<feature type="transmembrane region" description="Helical" evidence="15">
    <location>
        <begin position="85"/>
        <end position="103"/>
    </location>
</feature>
<evidence type="ECO:0000256" key="8">
    <source>
        <dbReference type="ARBA" id="ARBA00022989"/>
    </source>
</evidence>
<evidence type="ECO:0000256" key="10">
    <source>
        <dbReference type="ARBA" id="ARBA00023136"/>
    </source>
</evidence>
<keyword evidence="5" id="KW-0716">Sensory transduction</keyword>
<feature type="transmembrane region" description="Helical" evidence="15">
    <location>
        <begin position="470"/>
        <end position="491"/>
    </location>
</feature>
<accession>L9JEI7</accession>
<keyword evidence="7" id="KW-0552">Olfaction</keyword>
<evidence type="ECO:0000256" key="13">
    <source>
        <dbReference type="ARBA" id="ARBA00023224"/>
    </source>
</evidence>
<evidence type="ECO:0000256" key="14">
    <source>
        <dbReference type="RuleBase" id="RU000688"/>
    </source>
</evidence>
<evidence type="ECO:0000313" key="18">
    <source>
        <dbReference type="Proteomes" id="UP000011518"/>
    </source>
</evidence>
<dbReference type="Proteomes" id="UP000011518">
    <property type="component" value="Unassembled WGS sequence"/>
</dbReference>
<evidence type="ECO:0000313" key="17">
    <source>
        <dbReference type="EMBL" id="ELW48783.1"/>
    </source>
</evidence>
<dbReference type="GO" id="GO:0004930">
    <property type="term" value="F:G protein-coupled receptor activity"/>
    <property type="evidence" value="ECO:0007669"/>
    <property type="project" value="UniProtKB-KW"/>
</dbReference>
<dbReference type="InParanoid" id="L9JEI7"/>
<evidence type="ECO:0000256" key="7">
    <source>
        <dbReference type="ARBA" id="ARBA00022725"/>
    </source>
</evidence>
<dbReference type="SUPFAM" id="SSF81321">
    <property type="entry name" value="Family A G protein-coupled receptor-like"/>
    <property type="match status" value="5"/>
</dbReference>
<feature type="transmembrane region" description="Helical" evidence="15">
    <location>
        <begin position="352"/>
        <end position="376"/>
    </location>
</feature>
<organism evidence="17 18">
    <name type="scientific">Tupaia chinensis</name>
    <name type="common">Chinese tree shrew</name>
    <name type="synonym">Tupaia belangeri chinensis</name>
    <dbReference type="NCBI Taxonomy" id="246437"/>
    <lineage>
        <taxon>Eukaryota</taxon>
        <taxon>Metazoa</taxon>
        <taxon>Chordata</taxon>
        <taxon>Craniata</taxon>
        <taxon>Vertebrata</taxon>
        <taxon>Euteleostomi</taxon>
        <taxon>Mammalia</taxon>
        <taxon>Eutheria</taxon>
        <taxon>Euarchontoglires</taxon>
        <taxon>Scandentia</taxon>
        <taxon>Tupaiidae</taxon>
        <taxon>Tupaia</taxon>
    </lineage>
</organism>
<comment type="subcellular location">
    <subcellularLocation>
        <location evidence="2">Cell membrane</location>
        <topology evidence="2">Multi-pass membrane protein</topology>
    </subcellularLocation>
</comment>
<keyword evidence="9 14" id="KW-0297">G-protein coupled receptor</keyword>
<dbReference type="PRINTS" id="PR00245">
    <property type="entry name" value="OLFACTORYR"/>
</dbReference>
<keyword evidence="13 14" id="KW-0807">Transducer</keyword>
<dbReference type="InterPro" id="IPR000725">
    <property type="entry name" value="Olfact_rcpt"/>
</dbReference>
<feature type="transmembrane region" description="Helical" evidence="15">
    <location>
        <begin position="262"/>
        <end position="286"/>
    </location>
</feature>
<evidence type="ECO:0000256" key="9">
    <source>
        <dbReference type="ARBA" id="ARBA00023040"/>
    </source>
</evidence>
<feature type="domain" description="G-protein coupled receptors family 1 profile" evidence="16">
    <location>
        <begin position="631"/>
        <end position="880"/>
    </location>
</feature>
<protein>
    <submittedName>
        <fullName evidence="17">Olfactory receptor 5D13</fullName>
    </submittedName>
</protein>
<reference evidence="18" key="2">
    <citation type="journal article" date="2013" name="Nat. Commun.">
        <title>Genome of the Chinese tree shrew.</title>
        <authorList>
            <person name="Fan Y."/>
            <person name="Huang Z.Y."/>
            <person name="Cao C.C."/>
            <person name="Chen C.S."/>
            <person name="Chen Y.X."/>
            <person name="Fan D.D."/>
            <person name="He J."/>
            <person name="Hou H.L."/>
            <person name="Hu L."/>
            <person name="Hu X.T."/>
            <person name="Jiang X.T."/>
            <person name="Lai R."/>
            <person name="Lang Y.S."/>
            <person name="Liang B."/>
            <person name="Liao S.G."/>
            <person name="Mu D."/>
            <person name="Ma Y.Y."/>
            <person name="Niu Y.Y."/>
            <person name="Sun X.Q."/>
            <person name="Xia J.Q."/>
            <person name="Xiao J."/>
            <person name="Xiong Z.Q."/>
            <person name="Xu L."/>
            <person name="Yang L."/>
            <person name="Zhang Y."/>
            <person name="Zhao W."/>
            <person name="Zhao X.D."/>
            <person name="Zheng Y.T."/>
            <person name="Zhou J.M."/>
            <person name="Zhu Y.B."/>
            <person name="Zhang G.J."/>
            <person name="Wang J."/>
            <person name="Yao Y.G."/>
        </authorList>
    </citation>
    <scope>NUCLEOTIDE SEQUENCE [LARGE SCALE GENOMIC DNA]</scope>
</reference>
<feature type="transmembrane region" description="Helical" evidence="15">
    <location>
        <begin position="613"/>
        <end position="638"/>
    </location>
</feature>
<dbReference type="eggNOG" id="ENOG502R7IA">
    <property type="taxonomic scope" value="Eukaryota"/>
</dbReference>
<evidence type="ECO:0000256" key="2">
    <source>
        <dbReference type="ARBA" id="ARBA00004651"/>
    </source>
</evidence>
<keyword evidence="12" id="KW-0325">Glycoprotein</keyword>
<feature type="domain" description="G-protein coupled receptors family 1 profile" evidence="16">
    <location>
        <begin position="66"/>
        <end position="315"/>
    </location>
</feature>
<dbReference type="AlphaFoldDB" id="L9JEI7"/>
<dbReference type="InterPro" id="IPR000276">
    <property type="entry name" value="GPCR_Rhodpsn"/>
</dbReference>
<dbReference type="EMBL" id="KB321024">
    <property type="protein sequence ID" value="ELW48783.1"/>
    <property type="molecule type" value="Genomic_DNA"/>
</dbReference>
<keyword evidence="18" id="KW-1185">Reference proteome</keyword>
<evidence type="ECO:0000256" key="4">
    <source>
        <dbReference type="ARBA" id="ARBA00022475"/>
    </source>
</evidence>